<keyword evidence="1" id="KW-0472">Membrane</keyword>
<evidence type="ECO:0008006" key="4">
    <source>
        <dbReference type="Google" id="ProtNLM"/>
    </source>
</evidence>
<dbReference type="RefSeq" id="WP_116417432.1">
    <property type="nucleotide sequence ID" value="NZ_NBXC01000008.1"/>
</dbReference>
<feature type="transmembrane region" description="Helical" evidence="1">
    <location>
        <begin position="95"/>
        <end position="117"/>
    </location>
</feature>
<dbReference type="EMBL" id="NBXE01000008">
    <property type="protein sequence ID" value="RFA28636.1"/>
    <property type="molecule type" value="Genomic_DNA"/>
</dbReference>
<dbReference type="InterPro" id="IPR008523">
    <property type="entry name" value="DUF805"/>
</dbReference>
<dbReference type="Proteomes" id="UP000257080">
    <property type="component" value="Unassembled WGS sequence"/>
</dbReference>
<feature type="transmembrane region" description="Helical" evidence="1">
    <location>
        <begin position="129"/>
        <end position="149"/>
    </location>
</feature>
<keyword evidence="1" id="KW-0812">Transmembrane</keyword>
<organism evidence="2 3">
    <name type="scientific">Subtercola boreus</name>
    <dbReference type="NCBI Taxonomy" id="120213"/>
    <lineage>
        <taxon>Bacteria</taxon>
        <taxon>Bacillati</taxon>
        <taxon>Actinomycetota</taxon>
        <taxon>Actinomycetes</taxon>
        <taxon>Micrococcales</taxon>
        <taxon>Microbacteriaceae</taxon>
        <taxon>Subtercola</taxon>
    </lineage>
</organism>
<evidence type="ECO:0000313" key="3">
    <source>
        <dbReference type="Proteomes" id="UP000257080"/>
    </source>
</evidence>
<proteinExistence type="predicted"/>
<feature type="transmembrane region" description="Helical" evidence="1">
    <location>
        <begin position="56"/>
        <end position="74"/>
    </location>
</feature>
<dbReference type="OrthoDB" id="9812349at2"/>
<name>A0A3E0WD17_9MICO</name>
<dbReference type="AlphaFoldDB" id="A0A3E0WD17"/>
<comment type="caution">
    <text evidence="2">The sequence shown here is derived from an EMBL/GenBank/DDBJ whole genome shotgun (WGS) entry which is preliminary data.</text>
</comment>
<dbReference type="Pfam" id="PF05656">
    <property type="entry name" value="DUF805"/>
    <property type="match status" value="1"/>
</dbReference>
<evidence type="ECO:0000256" key="1">
    <source>
        <dbReference type="SAM" id="Phobius"/>
    </source>
</evidence>
<protein>
    <recommendedName>
        <fullName evidence="4">DUF805 domain-containing protein</fullName>
    </recommendedName>
</protein>
<evidence type="ECO:0000313" key="2">
    <source>
        <dbReference type="EMBL" id="RFA28636.1"/>
    </source>
</evidence>
<dbReference type="PANTHER" id="PTHR34980">
    <property type="entry name" value="INNER MEMBRANE PROTEIN-RELATED-RELATED"/>
    <property type="match status" value="1"/>
</dbReference>
<accession>A0A3E0WD17</accession>
<keyword evidence="1" id="KW-1133">Transmembrane helix</keyword>
<reference evidence="2 3" key="1">
    <citation type="submission" date="2017-04" db="EMBL/GenBank/DDBJ databases">
        <title>Comparative genome analysis of Subtercola boreus.</title>
        <authorList>
            <person name="Cho Y.-J."/>
            <person name="Cho A."/>
            <person name="Kim O.-S."/>
            <person name="Lee J.-I."/>
        </authorList>
    </citation>
    <scope>NUCLEOTIDE SEQUENCE [LARGE SCALE GENOMIC DNA]</scope>
    <source>
        <strain evidence="2 3">P28004</strain>
    </source>
</reference>
<dbReference type="PANTHER" id="PTHR34980:SF2">
    <property type="entry name" value="INNER MEMBRANE PROTEIN YHAH-RELATED"/>
    <property type="match status" value="1"/>
</dbReference>
<sequence>MTMPPPPPLPSNQASTNPGGPVPLWAPYYNAPIGVAVRRFFTKYATFSGRASRAEFWWWYLVSVVISIVLNIIYSAAGGNRMNADGSMQSMSGGAIVVSIVILIVGLALLIPSLALAVRRLHDTDHSGWWIFIGLIPLVGAIILLVFYLTGPKPAGARFDQPTS</sequence>
<gene>
    <name evidence="2" type="ORF">B7R25_02585</name>
</gene>
<dbReference type="GO" id="GO:0005886">
    <property type="term" value="C:plasma membrane"/>
    <property type="evidence" value="ECO:0007669"/>
    <property type="project" value="TreeGrafter"/>
</dbReference>